<dbReference type="Proteomes" id="UP000799770">
    <property type="component" value="Unassembled WGS sequence"/>
</dbReference>
<comment type="similarity">
    <text evidence="2">Belongs to the AB hydrolase superfamily. Lipase family.</text>
</comment>
<dbReference type="AlphaFoldDB" id="A0A6A5YRZ2"/>
<dbReference type="PIRSF" id="PIRSF029171">
    <property type="entry name" value="Esterase_LipA"/>
    <property type="match status" value="1"/>
</dbReference>
<dbReference type="Pfam" id="PF03583">
    <property type="entry name" value="LIP"/>
    <property type="match status" value="1"/>
</dbReference>
<dbReference type="PANTHER" id="PTHR34853:SF5">
    <property type="entry name" value="LIP-DOMAIN-CONTAINING PROTEIN-RELATED"/>
    <property type="match status" value="1"/>
</dbReference>
<evidence type="ECO:0000256" key="2">
    <source>
        <dbReference type="PIRNR" id="PIRNR029171"/>
    </source>
</evidence>
<evidence type="ECO:0000313" key="3">
    <source>
        <dbReference type="EMBL" id="KAF2109882.1"/>
    </source>
</evidence>
<dbReference type="InterPro" id="IPR029058">
    <property type="entry name" value="AB_hydrolase_fold"/>
</dbReference>
<feature type="chain" id="PRO_5025721357" evidence="2">
    <location>
        <begin position="23"/>
        <end position="426"/>
    </location>
</feature>
<dbReference type="EMBL" id="ML977340">
    <property type="protein sequence ID" value="KAF2109882.1"/>
    <property type="molecule type" value="Genomic_DNA"/>
</dbReference>
<dbReference type="GO" id="GO:0016042">
    <property type="term" value="P:lipid catabolic process"/>
    <property type="evidence" value="ECO:0007669"/>
    <property type="project" value="UniProtKB-UniRule"/>
</dbReference>
<keyword evidence="4" id="KW-1185">Reference proteome</keyword>
<dbReference type="SUPFAM" id="SSF53474">
    <property type="entry name" value="alpha/beta-Hydrolases"/>
    <property type="match status" value="1"/>
</dbReference>
<evidence type="ECO:0000313" key="4">
    <source>
        <dbReference type="Proteomes" id="UP000799770"/>
    </source>
</evidence>
<proteinExistence type="inferred from homology"/>
<feature type="signal peptide" evidence="2">
    <location>
        <begin position="1"/>
        <end position="22"/>
    </location>
</feature>
<dbReference type="Gene3D" id="1.10.260.130">
    <property type="match status" value="1"/>
</dbReference>
<dbReference type="Gene3D" id="3.40.50.1820">
    <property type="entry name" value="alpha/beta hydrolase"/>
    <property type="match status" value="1"/>
</dbReference>
<dbReference type="GO" id="GO:0004806">
    <property type="term" value="F:triacylglycerol lipase activity"/>
    <property type="evidence" value="ECO:0007669"/>
    <property type="project" value="UniProtKB-UniRule"/>
</dbReference>
<keyword evidence="1" id="KW-0378">Hydrolase</keyword>
<keyword evidence="2" id="KW-0732">Signal</keyword>
<name>A0A6A5YRZ2_9PLEO</name>
<dbReference type="InterPro" id="IPR005152">
    <property type="entry name" value="Lipase_secreted"/>
</dbReference>
<accession>A0A6A5YRZ2</accession>
<evidence type="ECO:0000256" key="1">
    <source>
        <dbReference type="ARBA" id="ARBA00022801"/>
    </source>
</evidence>
<dbReference type="OrthoDB" id="2373480at2759"/>
<dbReference type="PANTHER" id="PTHR34853">
    <property type="match status" value="1"/>
</dbReference>
<reference evidence="3" key="1">
    <citation type="journal article" date="2020" name="Stud. Mycol.">
        <title>101 Dothideomycetes genomes: a test case for predicting lifestyles and emergence of pathogens.</title>
        <authorList>
            <person name="Haridas S."/>
            <person name="Albert R."/>
            <person name="Binder M."/>
            <person name="Bloem J."/>
            <person name="Labutti K."/>
            <person name="Salamov A."/>
            <person name="Andreopoulos B."/>
            <person name="Baker S."/>
            <person name="Barry K."/>
            <person name="Bills G."/>
            <person name="Bluhm B."/>
            <person name="Cannon C."/>
            <person name="Castanera R."/>
            <person name="Culley D."/>
            <person name="Daum C."/>
            <person name="Ezra D."/>
            <person name="Gonzalez J."/>
            <person name="Henrissat B."/>
            <person name="Kuo A."/>
            <person name="Liang C."/>
            <person name="Lipzen A."/>
            <person name="Lutzoni F."/>
            <person name="Magnuson J."/>
            <person name="Mondo S."/>
            <person name="Nolan M."/>
            <person name="Ohm R."/>
            <person name="Pangilinan J."/>
            <person name="Park H.-J."/>
            <person name="Ramirez L."/>
            <person name="Alfaro M."/>
            <person name="Sun H."/>
            <person name="Tritt A."/>
            <person name="Yoshinaga Y."/>
            <person name="Zwiers L.-H."/>
            <person name="Turgeon B."/>
            <person name="Goodwin S."/>
            <person name="Spatafora J."/>
            <person name="Crous P."/>
            <person name="Grigoriev I."/>
        </authorList>
    </citation>
    <scope>NUCLEOTIDE SEQUENCE</scope>
    <source>
        <strain evidence="3">CBS 627.86</strain>
    </source>
</reference>
<gene>
    <name evidence="3" type="ORF">BDV96DRAFT_501813</name>
</gene>
<protein>
    <submittedName>
        <fullName evidence="3">Secretory lipase-domain-containing protein</fullName>
    </submittedName>
</protein>
<organism evidence="3 4">
    <name type="scientific">Lophiotrema nucula</name>
    <dbReference type="NCBI Taxonomy" id="690887"/>
    <lineage>
        <taxon>Eukaryota</taxon>
        <taxon>Fungi</taxon>
        <taxon>Dikarya</taxon>
        <taxon>Ascomycota</taxon>
        <taxon>Pezizomycotina</taxon>
        <taxon>Dothideomycetes</taxon>
        <taxon>Pleosporomycetidae</taxon>
        <taxon>Pleosporales</taxon>
        <taxon>Lophiotremataceae</taxon>
        <taxon>Lophiotrema</taxon>
    </lineage>
</organism>
<sequence length="426" mass="46190">MSRFFCSLLALSYFLKISISAATEPTPPSEDPWYTAPPHFASAAPGDILRIRHAPGNLTSIVGNASAAYNILFRTTDSHYKPSWAVTTLFIPNSNTSNRVDAHNASLLSIQFAYNSANVDSSPSYGLYNTLAAPGLGIPPSTEDISQTLGHGWYVNTPDFEGPLASFGLGIQEGHATLDSVRAALSSKLIPHPKSTKYAMWGYSGGSLASEWASELQEQYAPELAFSGAALGGMVPNFTNIFDNITGSPYAGLIPLVLLGSTSQDPEARDYLVSRLHQSGPYNASYFLHGLDIDVNTAFGVYAGQNIYDYFIGGRQDIVGNPILQPIFNRNGYEGFHGVPRFPTFVYKAVGDEFSRVQDTDALVERWCSVGTPTWYQRNLVGGHIAEITNGRGRAIEWLKTVFDGTYKPNGCLVEDVTVNITSITA</sequence>